<dbReference type="Gene3D" id="2.60.120.330">
    <property type="entry name" value="B-lactam Antibiotic, Isopenicillin N Synthase, Chain"/>
    <property type="match status" value="1"/>
</dbReference>
<gene>
    <name evidence="3" type="ORF">EJB05_56973</name>
</gene>
<dbReference type="SUPFAM" id="SSF51197">
    <property type="entry name" value="Clavaminate synthase-like"/>
    <property type="match status" value="1"/>
</dbReference>
<evidence type="ECO:0000256" key="1">
    <source>
        <dbReference type="RuleBase" id="RU003682"/>
    </source>
</evidence>
<dbReference type="InterPro" id="IPR005123">
    <property type="entry name" value="Oxoglu/Fe-dep_dioxygenase_dom"/>
</dbReference>
<reference evidence="3 4" key="1">
    <citation type="journal article" date="2019" name="Sci. Rep.">
        <title>A high-quality genome of Eragrostis curvula grass provides insights into Poaceae evolution and supports new strategies to enhance forage quality.</title>
        <authorList>
            <person name="Carballo J."/>
            <person name="Santos B.A.C.M."/>
            <person name="Zappacosta D."/>
            <person name="Garbus I."/>
            <person name="Selva J.P."/>
            <person name="Gallo C.A."/>
            <person name="Diaz A."/>
            <person name="Albertini E."/>
            <person name="Caccamo M."/>
            <person name="Echenique V."/>
        </authorList>
    </citation>
    <scope>NUCLEOTIDE SEQUENCE [LARGE SCALE GENOMIC DNA]</scope>
    <source>
        <strain evidence="4">cv. Victoria</strain>
        <tissue evidence="3">Leaf</tissue>
    </source>
</reference>
<keyword evidence="1" id="KW-0479">Metal-binding</keyword>
<evidence type="ECO:0000313" key="3">
    <source>
        <dbReference type="EMBL" id="TVT97764.1"/>
    </source>
</evidence>
<dbReference type="EMBL" id="RWGY01000945">
    <property type="protein sequence ID" value="TVT97764.1"/>
    <property type="molecule type" value="Genomic_DNA"/>
</dbReference>
<dbReference type="Pfam" id="PF03171">
    <property type="entry name" value="2OG-FeII_Oxy"/>
    <property type="match status" value="1"/>
</dbReference>
<feature type="non-terminal residue" evidence="3">
    <location>
        <position position="1"/>
    </location>
</feature>
<feature type="domain" description="Fe2OG dioxygenase" evidence="2">
    <location>
        <begin position="152"/>
        <end position="255"/>
    </location>
</feature>
<dbReference type="PANTHER" id="PTHR47990">
    <property type="entry name" value="2-OXOGLUTARATE (2OG) AND FE(II)-DEPENDENT OXYGENASE SUPERFAMILY PROTEIN-RELATED"/>
    <property type="match status" value="1"/>
</dbReference>
<dbReference type="GO" id="GO:0046872">
    <property type="term" value="F:metal ion binding"/>
    <property type="evidence" value="ECO:0007669"/>
    <property type="project" value="UniProtKB-KW"/>
</dbReference>
<dbReference type="InterPro" id="IPR027443">
    <property type="entry name" value="IPNS-like_sf"/>
</dbReference>
<dbReference type="Gramene" id="TVT97764">
    <property type="protein sequence ID" value="TVT97764"/>
    <property type="gene ID" value="EJB05_56973"/>
</dbReference>
<dbReference type="GO" id="GO:0016491">
    <property type="term" value="F:oxidoreductase activity"/>
    <property type="evidence" value="ECO:0007669"/>
    <property type="project" value="UniProtKB-KW"/>
</dbReference>
<comment type="caution">
    <text evidence="3">The sequence shown here is derived from an EMBL/GenBank/DDBJ whole genome shotgun (WGS) entry which is preliminary data.</text>
</comment>
<evidence type="ECO:0000313" key="4">
    <source>
        <dbReference type="Proteomes" id="UP000324897"/>
    </source>
</evidence>
<keyword evidence="4" id="KW-1185">Reference proteome</keyword>
<organism evidence="3 4">
    <name type="scientific">Eragrostis curvula</name>
    <name type="common">weeping love grass</name>
    <dbReference type="NCBI Taxonomy" id="38414"/>
    <lineage>
        <taxon>Eukaryota</taxon>
        <taxon>Viridiplantae</taxon>
        <taxon>Streptophyta</taxon>
        <taxon>Embryophyta</taxon>
        <taxon>Tracheophyta</taxon>
        <taxon>Spermatophyta</taxon>
        <taxon>Magnoliopsida</taxon>
        <taxon>Liliopsida</taxon>
        <taxon>Poales</taxon>
        <taxon>Poaceae</taxon>
        <taxon>PACMAD clade</taxon>
        <taxon>Chloridoideae</taxon>
        <taxon>Eragrostideae</taxon>
        <taxon>Eragrostidinae</taxon>
        <taxon>Eragrostis</taxon>
    </lineage>
</organism>
<protein>
    <recommendedName>
        <fullName evidence="2">Fe2OG dioxygenase domain-containing protein</fullName>
    </recommendedName>
</protein>
<sequence>MELGRVDLRGLKPDAPGWDEARAAVAASMSAHGCVVVVAGGPAPALREALFGRVLPELFALPRDVKLRNAPGEPPYKGYITHGVLESVRIDHADDAGNVRDFADLIWPGRGNIKSVSASTREMQSLGSAVVRMVLESLDLPENVAASPHAAVNHVVRLSHYAARPDATEADGGLSLEAHYDSSFLTVLMQNEVEGLEVQARDAGGSPVPPERNTCAVIAGELLMVMTNGRVPACWHRVRDAERAARGSWRGWEHHVHPLDELIDGAQSSAVPPYRLRGFRYSNEGRELGNRSRRLGAFCGVKDKQRWRGTTDHHRQLLGEGYYLNEIIVVGT</sequence>
<proteinExistence type="inferred from homology"/>
<dbReference type="PROSITE" id="PS51471">
    <property type="entry name" value="FE2OG_OXY"/>
    <property type="match status" value="1"/>
</dbReference>
<keyword evidence="1" id="KW-0408">Iron</keyword>
<dbReference type="InterPro" id="IPR044861">
    <property type="entry name" value="IPNS-like_FE2OG_OXY"/>
</dbReference>
<evidence type="ECO:0000259" key="2">
    <source>
        <dbReference type="PROSITE" id="PS51471"/>
    </source>
</evidence>
<accession>A0A5J9SEM9</accession>
<dbReference type="Proteomes" id="UP000324897">
    <property type="component" value="Unassembled WGS sequence"/>
</dbReference>
<dbReference type="InterPro" id="IPR050231">
    <property type="entry name" value="Iron_ascorbate_oxido_reductase"/>
</dbReference>
<comment type="similarity">
    <text evidence="1">Belongs to the iron/ascorbate-dependent oxidoreductase family.</text>
</comment>
<dbReference type="OrthoDB" id="288590at2759"/>
<dbReference type="AlphaFoldDB" id="A0A5J9SEM9"/>
<name>A0A5J9SEM9_9POAL</name>
<keyword evidence="1" id="KW-0560">Oxidoreductase</keyword>